<comment type="caution">
    <text evidence="3">The sequence shown here is derived from an EMBL/GenBank/DDBJ whole genome shotgun (WGS) entry which is preliminary data.</text>
</comment>
<accession>A0A151Z6B9</accession>
<keyword evidence="1" id="KW-0812">Transmembrane</keyword>
<proteinExistence type="predicted"/>
<dbReference type="EMBL" id="LODT01000041">
    <property type="protein sequence ID" value="KYQ89500.1"/>
    <property type="molecule type" value="Genomic_DNA"/>
</dbReference>
<evidence type="ECO:0000313" key="3">
    <source>
        <dbReference type="EMBL" id="KYQ89500.1"/>
    </source>
</evidence>
<evidence type="ECO:0000313" key="4">
    <source>
        <dbReference type="Proteomes" id="UP000076078"/>
    </source>
</evidence>
<dbReference type="InParanoid" id="A0A151Z6B9"/>
<dbReference type="PANTHER" id="PTHR33459:SF7">
    <property type="entry name" value="DD-GDCA PROTEIN"/>
    <property type="match status" value="1"/>
</dbReference>
<feature type="chain" id="PRO_5007592886" evidence="2">
    <location>
        <begin position="17"/>
        <end position="378"/>
    </location>
</feature>
<keyword evidence="2" id="KW-0732">Signal</keyword>
<evidence type="ECO:0000256" key="1">
    <source>
        <dbReference type="SAM" id="Phobius"/>
    </source>
</evidence>
<gene>
    <name evidence="3" type="ORF">DLAC_10176</name>
</gene>
<protein>
    <submittedName>
        <fullName evidence="3">Disintegrin-like protein</fullName>
    </submittedName>
</protein>
<keyword evidence="1" id="KW-1133">Transmembrane helix</keyword>
<dbReference type="Proteomes" id="UP000076078">
    <property type="component" value="Unassembled WGS sequence"/>
</dbReference>
<keyword evidence="1" id="KW-0472">Membrane</keyword>
<reference evidence="3 4" key="1">
    <citation type="submission" date="2015-12" db="EMBL/GenBank/DDBJ databases">
        <title>Dictyostelia acquired genes for synthesis and detection of signals that induce cell-type specialization by lateral gene transfer from prokaryotes.</title>
        <authorList>
            <person name="Gloeckner G."/>
            <person name="Schaap P."/>
        </authorList>
    </citation>
    <scope>NUCLEOTIDE SEQUENCE [LARGE SCALE GENOMIC DNA]</scope>
    <source>
        <strain evidence="3 4">TK</strain>
    </source>
</reference>
<feature type="signal peptide" evidence="2">
    <location>
        <begin position="1"/>
        <end position="16"/>
    </location>
</feature>
<dbReference type="OrthoDB" id="23972at2759"/>
<dbReference type="OMA" id="CENTEFC"/>
<keyword evidence="3" id="KW-0401">Integrin</keyword>
<organism evidence="3 4">
    <name type="scientific">Tieghemostelium lacteum</name>
    <name type="common">Slime mold</name>
    <name type="synonym">Dictyostelium lacteum</name>
    <dbReference type="NCBI Taxonomy" id="361077"/>
    <lineage>
        <taxon>Eukaryota</taxon>
        <taxon>Amoebozoa</taxon>
        <taxon>Evosea</taxon>
        <taxon>Eumycetozoa</taxon>
        <taxon>Dictyostelia</taxon>
        <taxon>Dictyosteliales</taxon>
        <taxon>Raperosteliaceae</taxon>
        <taxon>Tieghemostelium</taxon>
    </lineage>
</organism>
<sequence>MKSILLIIVFVGLALCQTQNCDINGGCVEEGSKCTGDYYAHTIQSPFNIYSPDTFDQNLLMCGSGFYCRITNGEFGQCTEVADIGDTCDQDTVCVSGSYCYTPSPNSPSTCQWIPYLTLNQTCETSLQCVNGLICDSTEWICTPDRENFDVTTVCQLASHCLPTQYCDTTAADGDGACISQVDDNGVCNPSFANQCKPTSTCYPVNTDYKCTPLFSVAKDAVCTNSIPGGCDISQSLQCVAGTCQTITTSPASNNCSANGCENTEFCQCSDASNLSGVCQSFFFKTPAECKSSATTLFQCISSNGCASPFTGDNALAPDACAYSNCGSEYCDMVSNCQQSGTACNTDPLAGTICTSSSSSFLTVSVAMIFMGLLVILF</sequence>
<evidence type="ECO:0000256" key="2">
    <source>
        <dbReference type="SAM" id="SignalP"/>
    </source>
</evidence>
<feature type="transmembrane region" description="Helical" evidence="1">
    <location>
        <begin position="359"/>
        <end position="377"/>
    </location>
</feature>
<name>A0A151Z6B9_TIELA</name>
<keyword evidence="4" id="KW-1185">Reference proteome</keyword>
<dbReference type="PANTHER" id="PTHR33459">
    <property type="entry name" value="DD-GDCA PROTEIN"/>
    <property type="match status" value="1"/>
</dbReference>
<dbReference type="GO" id="GO:0007229">
    <property type="term" value="P:integrin-mediated signaling pathway"/>
    <property type="evidence" value="ECO:0007669"/>
    <property type="project" value="UniProtKB-KW"/>
</dbReference>
<dbReference type="InterPro" id="IPR052326">
    <property type="entry name" value="Diff-Dev_Assoc_Protein"/>
</dbReference>
<dbReference type="AlphaFoldDB" id="A0A151Z6B9"/>